<dbReference type="RefSeq" id="WP_059579121.1">
    <property type="nucleotide sequence ID" value="NZ_CP013418.1"/>
</dbReference>
<evidence type="ECO:0000313" key="3">
    <source>
        <dbReference type="Proteomes" id="UP000070255"/>
    </source>
</evidence>
<dbReference type="Proteomes" id="UP000070255">
    <property type="component" value="Unassembled WGS sequence"/>
</dbReference>
<protein>
    <submittedName>
        <fullName evidence="2">Uncharacterized protein</fullName>
    </submittedName>
</protein>
<comment type="caution">
    <text evidence="2">The sequence shown here is derived from an EMBL/GenBank/DDBJ whole genome shotgun (WGS) entry which is preliminary data.</text>
</comment>
<gene>
    <name evidence="2" type="ORF">WS72_24275</name>
</gene>
<organism evidence="2 3">
    <name type="scientific">Burkholderia savannae</name>
    <dbReference type="NCBI Taxonomy" id="1637837"/>
    <lineage>
        <taxon>Bacteria</taxon>
        <taxon>Pseudomonadati</taxon>
        <taxon>Pseudomonadota</taxon>
        <taxon>Betaproteobacteria</taxon>
        <taxon>Burkholderiales</taxon>
        <taxon>Burkholderiaceae</taxon>
        <taxon>Burkholderia</taxon>
        <taxon>pseudomallei group</taxon>
    </lineage>
</organism>
<sequence length="91" mass="10024">MFVERCGAVAFVTERERREVVKRSANRAWPTRDAEGERSNGALAQGERSQSTSFVLASSDTRAWQHGKSGDESAIPAYASRDEVTFVPASF</sequence>
<accession>A0ABR5T460</accession>
<proteinExistence type="predicted"/>
<feature type="region of interest" description="Disordered" evidence="1">
    <location>
        <begin position="22"/>
        <end position="55"/>
    </location>
</feature>
<dbReference type="EMBL" id="LNJQ01000004">
    <property type="protein sequence ID" value="KWZ38021.1"/>
    <property type="molecule type" value="Genomic_DNA"/>
</dbReference>
<evidence type="ECO:0000313" key="2">
    <source>
        <dbReference type="EMBL" id="KWZ38021.1"/>
    </source>
</evidence>
<name>A0ABR5T460_9BURK</name>
<keyword evidence="3" id="KW-1185">Reference proteome</keyword>
<evidence type="ECO:0000256" key="1">
    <source>
        <dbReference type="SAM" id="MobiDB-lite"/>
    </source>
</evidence>
<reference evidence="2 3" key="1">
    <citation type="submission" date="2015-11" db="EMBL/GenBank/DDBJ databases">
        <authorList>
            <person name="Sahl J."/>
            <person name="Wagner D."/>
            <person name="Keim P."/>
        </authorList>
    </citation>
    <scope>NUCLEOTIDE SEQUENCE [LARGE SCALE GENOMIC DNA]</scope>
    <source>
        <strain evidence="2 3">BDU18</strain>
    </source>
</reference>